<feature type="transmembrane region" description="Helical" evidence="14">
    <location>
        <begin position="46"/>
        <end position="65"/>
    </location>
</feature>
<evidence type="ECO:0000256" key="8">
    <source>
        <dbReference type="ARBA" id="ARBA00022841"/>
    </source>
</evidence>
<evidence type="ECO:0000256" key="2">
    <source>
        <dbReference type="ARBA" id="ARBA00005182"/>
    </source>
</evidence>
<dbReference type="EMBL" id="JBHOMY010000088">
    <property type="protein sequence ID" value="MFC1459321.1"/>
    <property type="molecule type" value="Genomic_DNA"/>
</dbReference>
<evidence type="ECO:0000256" key="1">
    <source>
        <dbReference type="ARBA" id="ARBA00004651"/>
    </source>
</evidence>
<gene>
    <name evidence="15" type="ORF">ACETIH_21970</name>
</gene>
<feature type="transmembrane region" description="Helical" evidence="14">
    <location>
        <begin position="178"/>
        <end position="198"/>
    </location>
</feature>
<dbReference type="PANTHER" id="PTHR13285:SF23">
    <property type="entry name" value="TEICHOIC ACID D-ALANYLTRANSFERASE"/>
    <property type="match status" value="1"/>
</dbReference>
<sequence length="523" mass="58934">MLFNSSEFILLFLPVALIGYYSIGYLRGPIAGVTWLVLMSSVFYSYWNVAFVPILAVSLLANYALGRAISHKPNRWLLALGVGANILLLGWFKYANFLVDNIDWAFSTGIDLPAIALPLAISFYTFQQIAYLVDTYDGEEAETNFLRYSCFVLFFPHLIAGPVVLYKDVRRQLTSPETYRFNSTHMVFGLTIFAVGLFKKTCLADPIGPIADALFRDAAAGIVPSFGEAWFGTLAYTVQLYFDFSGYSDMAVGLGLMFNIRLPINFWSPYKSGSIIEFWSRWHMTLTRFLTTYVYNPILMSLTRRRMRQGKPLLRRSSFALVPFIMLLVVPTSLTMLISGIWHGAGWQFVIWGLLHGLMLIINHAWRAFRHAYGIGPAVGRVFRPLGVLLTFTCVALALVFFRAGSVAQALIVFQGLTDVTAPIYLPRSTWLERPDMLLVLIGLAIVWLLPNALEWIGGFESDGAEASVTAKSAQGVWFSVWRPSRWQWRPNFRNGIVMGALICFALIRVFGVVPSQFLYFTF</sequence>
<evidence type="ECO:0000256" key="5">
    <source>
        <dbReference type="ARBA" id="ARBA00022475"/>
    </source>
</evidence>
<dbReference type="InterPro" id="IPR028362">
    <property type="entry name" value="AlgI"/>
</dbReference>
<dbReference type="PANTHER" id="PTHR13285">
    <property type="entry name" value="ACYLTRANSFERASE"/>
    <property type="match status" value="1"/>
</dbReference>
<comment type="pathway">
    <text evidence="2">Glycan biosynthesis; alginate biosynthesis.</text>
</comment>
<evidence type="ECO:0000256" key="6">
    <source>
        <dbReference type="ARBA" id="ARBA00022679"/>
    </source>
</evidence>
<dbReference type="InterPro" id="IPR004299">
    <property type="entry name" value="MBOAT_fam"/>
</dbReference>
<evidence type="ECO:0000256" key="13">
    <source>
        <dbReference type="PIRNR" id="PIRNR016636"/>
    </source>
</evidence>
<keyword evidence="7 14" id="KW-0812">Transmembrane</keyword>
<keyword evidence="8" id="KW-0016">Alginate biosynthesis</keyword>
<dbReference type="InterPro" id="IPR024194">
    <property type="entry name" value="Ac/AlaTfrase_AlgI/DltB"/>
</dbReference>
<comment type="similarity">
    <text evidence="3 13">Belongs to the membrane-bound acyltransferase family.</text>
</comment>
<evidence type="ECO:0000256" key="11">
    <source>
        <dbReference type="ARBA" id="ARBA00023315"/>
    </source>
</evidence>
<evidence type="ECO:0000256" key="4">
    <source>
        <dbReference type="ARBA" id="ARBA00016084"/>
    </source>
</evidence>
<keyword evidence="6 13" id="KW-0808">Transferase</keyword>
<evidence type="ECO:0000256" key="10">
    <source>
        <dbReference type="ARBA" id="ARBA00023136"/>
    </source>
</evidence>
<evidence type="ECO:0000313" key="16">
    <source>
        <dbReference type="Proteomes" id="UP001593940"/>
    </source>
</evidence>
<feature type="transmembrane region" description="Helical" evidence="14">
    <location>
        <begin position="349"/>
        <end position="369"/>
    </location>
</feature>
<keyword evidence="5 13" id="KW-1003">Cell membrane</keyword>
<evidence type="ECO:0000256" key="7">
    <source>
        <dbReference type="ARBA" id="ARBA00022692"/>
    </source>
</evidence>
<comment type="subcellular location">
    <subcellularLocation>
        <location evidence="1">Cell membrane</location>
        <topology evidence="1">Multi-pass membrane protein</topology>
    </subcellularLocation>
</comment>
<dbReference type="Proteomes" id="UP001593940">
    <property type="component" value="Unassembled WGS sequence"/>
</dbReference>
<name>A0ABV6YDK1_9HYPH</name>
<keyword evidence="16" id="KW-1185">Reference proteome</keyword>
<protein>
    <recommendedName>
        <fullName evidence="4">Probable alginate O-acetylase AlgI</fullName>
    </recommendedName>
    <alternativeName>
        <fullName evidence="12">Alginate biosynthesis protein AlgI</fullName>
    </alternativeName>
</protein>
<feature type="transmembrane region" description="Helical" evidence="14">
    <location>
        <begin position="319"/>
        <end position="343"/>
    </location>
</feature>
<evidence type="ECO:0000256" key="14">
    <source>
        <dbReference type="SAM" id="Phobius"/>
    </source>
</evidence>
<feature type="transmembrane region" description="Helical" evidence="14">
    <location>
        <begin position="77"/>
        <end position="94"/>
    </location>
</feature>
<keyword evidence="10 13" id="KW-0472">Membrane</keyword>
<keyword evidence="11 13" id="KW-0012">Acyltransferase</keyword>
<keyword evidence="9 14" id="KW-1133">Transmembrane helix</keyword>
<dbReference type="InterPro" id="IPR051085">
    <property type="entry name" value="MB_O-acyltransferase"/>
</dbReference>
<dbReference type="PIRSF" id="PIRSF016636">
    <property type="entry name" value="AlgI_DltB"/>
    <property type="match status" value="1"/>
</dbReference>
<proteinExistence type="inferred from homology"/>
<feature type="transmembrane region" description="Helical" evidence="14">
    <location>
        <begin position="497"/>
        <end position="521"/>
    </location>
</feature>
<evidence type="ECO:0000256" key="12">
    <source>
        <dbReference type="ARBA" id="ARBA00031030"/>
    </source>
</evidence>
<evidence type="ECO:0000256" key="9">
    <source>
        <dbReference type="ARBA" id="ARBA00022989"/>
    </source>
</evidence>
<feature type="transmembrane region" description="Helical" evidence="14">
    <location>
        <begin position="7"/>
        <end position="26"/>
    </location>
</feature>
<dbReference type="Pfam" id="PF03062">
    <property type="entry name" value="MBOAT"/>
    <property type="match status" value="1"/>
</dbReference>
<dbReference type="RefSeq" id="WP_377030997.1">
    <property type="nucleotide sequence ID" value="NZ_JBHOMY010000088.1"/>
</dbReference>
<evidence type="ECO:0000256" key="3">
    <source>
        <dbReference type="ARBA" id="ARBA00010323"/>
    </source>
</evidence>
<reference evidence="15 16" key="1">
    <citation type="submission" date="2024-09" db="EMBL/GenBank/DDBJ databases">
        <title>Nodulacao em especies de Leguminosae Basais da Amazonia e Caracterizacao dos Rizobios e Bacterias Associadas aos Nodulos.</title>
        <authorList>
            <person name="Jambeiro I.C.A."/>
            <person name="Lopes I.S."/>
            <person name="Aguiar E.R.G.R."/>
            <person name="Santos A.F.J."/>
            <person name="Dos Santos J.M.F."/>
            <person name="Gross E."/>
        </authorList>
    </citation>
    <scope>NUCLEOTIDE SEQUENCE [LARGE SCALE GENOMIC DNA]</scope>
    <source>
        <strain evidence="15 16">BRUESC1165</strain>
    </source>
</reference>
<feature type="transmembrane region" description="Helical" evidence="14">
    <location>
        <begin position="145"/>
        <end position="166"/>
    </location>
</feature>
<feature type="transmembrane region" description="Helical" evidence="14">
    <location>
        <begin position="280"/>
        <end position="298"/>
    </location>
</feature>
<organism evidence="15 16">
    <name type="scientific">Microvirga arabica</name>
    <dbReference type="NCBI Taxonomy" id="1128671"/>
    <lineage>
        <taxon>Bacteria</taxon>
        <taxon>Pseudomonadati</taxon>
        <taxon>Pseudomonadota</taxon>
        <taxon>Alphaproteobacteria</taxon>
        <taxon>Hyphomicrobiales</taxon>
        <taxon>Methylobacteriaceae</taxon>
        <taxon>Microvirga</taxon>
    </lineage>
</organism>
<comment type="caution">
    <text evidence="15">The sequence shown here is derived from an EMBL/GenBank/DDBJ whole genome shotgun (WGS) entry which is preliminary data.</text>
</comment>
<evidence type="ECO:0000313" key="15">
    <source>
        <dbReference type="EMBL" id="MFC1459321.1"/>
    </source>
</evidence>
<feature type="transmembrane region" description="Helical" evidence="14">
    <location>
        <begin position="438"/>
        <end position="458"/>
    </location>
</feature>
<dbReference type="PIRSF" id="PIRSF500217">
    <property type="entry name" value="AlgI"/>
    <property type="match status" value="1"/>
</dbReference>
<accession>A0ABV6YDK1</accession>
<feature type="transmembrane region" description="Helical" evidence="14">
    <location>
        <begin position="381"/>
        <end position="402"/>
    </location>
</feature>